<evidence type="ECO:0000313" key="4">
    <source>
        <dbReference type="EMBL" id="CAG9783836.1"/>
    </source>
</evidence>
<dbReference type="GO" id="GO:0030990">
    <property type="term" value="C:intraciliary transport particle"/>
    <property type="evidence" value="ECO:0007669"/>
    <property type="project" value="TreeGrafter"/>
</dbReference>
<dbReference type="AlphaFoldDB" id="A0A9N9W9F0"/>
<organism evidence="4 5">
    <name type="scientific">Diatraea saccharalis</name>
    <name type="common">sugarcane borer</name>
    <dbReference type="NCBI Taxonomy" id="40085"/>
    <lineage>
        <taxon>Eukaryota</taxon>
        <taxon>Metazoa</taxon>
        <taxon>Ecdysozoa</taxon>
        <taxon>Arthropoda</taxon>
        <taxon>Hexapoda</taxon>
        <taxon>Insecta</taxon>
        <taxon>Pterygota</taxon>
        <taxon>Neoptera</taxon>
        <taxon>Endopterygota</taxon>
        <taxon>Lepidoptera</taxon>
        <taxon>Glossata</taxon>
        <taxon>Ditrysia</taxon>
        <taxon>Pyraloidea</taxon>
        <taxon>Crambidae</taxon>
        <taxon>Crambinae</taxon>
        <taxon>Diatraea</taxon>
    </lineage>
</organism>
<keyword evidence="2" id="KW-0175">Coiled coil</keyword>
<dbReference type="InterPro" id="IPR028172">
    <property type="entry name" value="FT20"/>
</dbReference>
<accession>A0A9N9W9F0</accession>
<evidence type="ECO:0000256" key="1">
    <source>
        <dbReference type="ARBA" id="ARBA00004138"/>
    </source>
</evidence>
<sequence length="131" mass="15134">MAEELIKAHLYYDDIHKIRILETAVLKETEDVKTTCKDYESKIQDFLKIINTMLDILKQLGDNVEKQKMAAIGAMNLLKSITKDRDSEQAKLQAEINDKSIILEQLDGEYDALQILEATQMETIEYLTQLR</sequence>
<dbReference type="PANTHER" id="PTHR31978">
    <property type="entry name" value="INTRAFLAGELLAR TRANSPORT PROTEIN 20 HOMOLOG"/>
    <property type="match status" value="1"/>
</dbReference>
<proteinExistence type="predicted"/>
<protein>
    <recommendedName>
        <fullName evidence="6">Intraflagellar transport protein 20 homolog</fullName>
    </recommendedName>
</protein>
<dbReference type="Pfam" id="PF14931">
    <property type="entry name" value="IFT20"/>
    <property type="match status" value="1"/>
</dbReference>
<keyword evidence="5" id="KW-1185">Reference proteome</keyword>
<reference evidence="4" key="1">
    <citation type="submission" date="2021-12" db="EMBL/GenBank/DDBJ databases">
        <authorList>
            <person name="King R."/>
        </authorList>
    </citation>
    <scope>NUCLEOTIDE SEQUENCE</scope>
</reference>
<dbReference type="GO" id="GO:0036064">
    <property type="term" value="C:ciliary basal body"/>
    <property type="evidence" value="ECO:0007669"/>
    <property type="project" value="TreeGrafter"/>
</dbReference>
<evidence type="ECO:0008006" key="6">
    <source>
        <dbReference type="Google" id="ProtNLM"/>
    </source>
</evidence>
<dbReference type="GO" id="GO:0061512">
    <property type="term" value="P:protein localization to cilium"/>
    <property type="evidence" value="ECO:0007669"/>
    <property type="project" value="TreeGrafter"/>
</dbReference>
<keyword evidence="3" id="KW-0966">Cell projection</keyword>
<dbReference type="GO" id="GO:0097730">
    <property type="term" value="C:non-motile cilium"/>
    <property type="evidence" value="ECO:0007669"/>
    <property type="project" value="TreeGrafter"/>
</dbReference>
<name>A0A9N9W9F0_9NEOP</name>
<reference evidence="4" key="2">
    <citation type="submission" date="2022-10" db="EMBL/GenBank/DDBJ databases">
        <authorList>
            <consortium name="ENA_rothamsted_submissions"/>
            <consortium name="culmorum"/>
            <person name="King R."/>
        </authorList>
    </citation>
    <scope>NUCLEOTIDE SEQUENCE</scope>
</reference>
<dbReference type="OrthoDB" id="10254896at2759"/>
<dbReference type="PANTHER" id="PTHR31978:SF1">
    <property type="entry name" value="INTRAFLAGELLAR TRANSPORT PROTEIN 20 HOMOLOG"/>
    <property type="match status" value="1"/>
</dbReference>
<comment type="subcellular location">
    <subcellularLocation>
        <location evidence="1">Cell projection</location>
        <location evidence="1">Cilium</location>
    </subcellularLocation>
</comment>
<evidence type="ECO:0000313" key="5">
    <source>
        <dbReference type="Proteomes" id="UP001153714"/>
    </source>
</evidence>
<dbReference type="GO" id="GO:0060271">
    <property type="term" value="P:cilium assembly"/>
    <property type="evidence" value="ECO:0007669"/>
    <property type="project" value="TreeGrafter"/>
</dbReference>
<dbReference type="GO" id="GO:0005813">
    <property type="term" value="C:centrosome"/>
    <property type="evidence" value="ECO:0007669"/>
    <property type="project" value="TreeGrafter"/>
</dbReference>
<evidence type="ECO:0000256" key="2">
    <source>
        <dbReference type="ARBA" id="ARBA00023054"/>
    </source>
</evidence>
<dbReference type="GO" id="GO:0005737">
    <property type="term" value="C:cytoplasm"/>
    <property type="evidence" value="ECO:0007669"/>
    <property type="project" value="TreeGrafter"/>
</dbReference>
<dbReference type="EMBL" id="OU893342">
    <property type="protein sequence ID" value="CAG9783836.1"/>
    <property type="molecule type" value="Genomic_DNA"/>
</dbReference>
<evidence type="ECO:0000256" key="3">
    <source>
        <dbReference type="ARBA" id="ARBA00023273"/>
    </source>
</evidence>
<dbReference type="Proteomes" id="UP001153714">
    <property type="component" value="Chromosome 11"/>
</dbReference>
<gene>
    <name evidence="4" type="ORF">DIATSA_LOCUS1976</name>
</gene>
<dbReference type="GO" id="GO:0097546">
    <property type="term" value="C:ciliary base"/>
    <property type="evidence" value="ECO:0007669"/>
    <property type="project" value="TreeGrafter"/>
</dbReference>